<dbReference type="EMBL" id="JPWF01000010">
    <property type="protein sequence ID" value="RCK34642.1"/>
    <property type="molecule type" value="Genomic_DNA"/>
</dbReference>
<evidence type="ECO:0000313" key="1">
    <source>
        <dbReference type="EMBL" id="RCK34642.1"/>
    </source>
</evidence>
<comment type="caution">
    <text evidence="1">The sequence shown here is derived from an EMBL/GenBank/DDBJ whole genome shotgun (WGS) entry which is preliminary data.</text>
</comment>
<dbReference type="SUPFAM" id="SSF56112">
    <property type="entry name" value="Protein kinase-like (PK-like)"/>
    <property type="match status" value="1"/>
</dbReference>
<reference evidence="1 2" key="1">
    <citation type="submission" date="2014-07" db="EMBL/GenBank/DDBJ databases">
        <title>Draft genome sequence of Thalassospira profundimaris 35.</title>
        <authorList>
            <person name="Lai Q."/>
            <person name="Shao Z."/>
        </authorList>
    </citation>
    <scope>NUCLEOTIDE SEQUENCE [LARGE SCALE GENOMIC DNA]</scope>
    <source>
        <strain evidence="1 2">35</strain>
    </source>
</reference>
<proteinExistence type="predicted"/>
<accession>A0A367W526</accession>
<gene>
    <name evidence="1" type="ORF">TH19_15500</name>
</gene>
<organism evidence="1 2">
    <name type="scientific">Thalassospira profundimaris</name>
    <dbReference type="NCBI Taxonomy" id="502049"/>
    <lineage>
        <taxon>Bacteria</taxon>
        <taxon>Pseudomonadati</taxon>
        <taxon>Pseudomonadota</taxon>
        <taxon>Alphaproteobacteria</taxon>
        <taxon>Rhodospirillales</taxon>
        <taxon>Thalassospiraceae</taxon>
        <taxon>Thalassospira</taxon>
    </lineage>
</organism>
<dbReference type="RefSeq" id="WP_114103177.1">
    <property type="nucleotide sequence ID" value="NZ_JPWF01000010.1"/>
</dbReference>
<evidence type="ECO:0000313" key="2">
    <source>
        <dbReference type="Proteomes" id="UP000253226"/>
    </source>
</evidence>
<dbReference type="AlphaFoldDB" id="A0A367W526"/>
<dbReference type="InterPro" id="IPR011009">
    <property type="entry name" value="Kinase-like_dom_sf"/>
</dbReference>
<evidence type="ECO:0008006" key="3">
    <source>
        <dbReference type="Google" id="ProtNLM"/>
    </source>
</evidence>
<sequence length="266" mass="29664">MNEQLHALVEHTIAQGVGARVFALNWQGRRVWVKQAVPAKQKVWHRLQRFLANVTGIPLLRPTVSPGGKQGLETEAEILRKLAAQGILVPDLVGQDESWIAIGDNGGILKTRIEDEVRAGNEDKVKSYVIAAATALAGLHHAGVSHGAPLLRNMTIRDDGQIGFIDFEEDPNARMPVADAQARDILLFVFSIQREFKKRPELLRTGWNAYVSAAGEGAKQLVPLRKVIGFLRPVYLMLRPFRRWLGTDALNGLLAYRTLRKSLYRK</sequence>
<dbReference type="OrthoDB" id="8028712at2"/>
<protein>
    <recommendedName>
        <fullName evidence="3">Serine/threonine protein phosphatase</fullName>
    </recommendedName>
</protein>
<name>A0A367W526_9PROT</name>
<dbReference type="Proteomes" id="UP000253226">
    <property type="component" value="Unassembled WGS sequence"/>
</dbReference>